<feature type="transmembrane region" description="Helical" evidence="7">
    <location>
        <begin position="230"/>
        <end position="248"/>
    </location>
</feature>
<evidence type="ECO:0008006" key="10">
    <source>
        <dbReference type="Google" id="ProtNLM"/>
    </source>
</evidence>
<evidence type="ECO:0000256" key="4">
    <source>
        <dbReference type="ARBA" id="ARBA00022989"/>
    </source>
</evidence>
<feature type="transmembrane region" description="Helical" evidence="7">
    <location>
        <begin position="6"/>
        <end position="31"/>
    </location>
</feature>
<dbReference type="PROSITE" id="PS01348">
    <property type="entry name" value="MRAY_2"/>
    <property type="match status" value="1"/>
</dbReference>
<feature type="transmembrane region" description="Helical" evidence="7">
    <location>
        <begin position="306"/>
        <end position="326"/>
    </location>
</feature>
<evidence type="ECO:0000256" key="2">
    <source>
        <dbReference type="ARBA" id="ARBA00022679"/>
    </source>
</evidence>
<dbReference type="GO" id="GO:0044038">
    <property type="term" value="P:cell wall macromolecule biosynthetic process"/>
    <property type="evidence" value="ECO:0007669"/>
    <property type="project" value="TreeGrafter"/>
</dbReference>
<keyword evidence="5 7" id="KW-0472">Membrane</keyword>
<reference evidence="8" key="2">
    <citation type="journal article" date="2021" name="Microbiome">
        <title>Successional dynamics and alternative stable states in a saline activated sludge microbial community over 9 years.</title>
        <authorList>
            <person name="Wang Y."/>
            <person name="Ye J."/>
            <person name="Ju F."/>
            <person name="Liu L."/>
            <person name="Boyd J.A."/>
            <person name="Deng Y."/>
            <person name="Parks D.H."/>
            <person name="Jiang X."/>
            <person name="Yin X."/>
            <person name="Woodcroft B.J."/>
            <person name="Tyson G.W."/>
            <person name="Hugenholtz P."/>
            <person name="Polz M.F."/>
            <person name="Zhang T."/>
        </authorList>
    </citation>
    <scope>NUCLEOTIDE SEQUENCE</scope>
    <source>
        <strain evidence="8">HKST-UBA13</strain>
    </source>
</reference>
<organism evidence="8 9">
    <name type="scientific">Candidatus Dojkabacteria bacterium</name>
    <dbReference type="NCBI Taxonomy" id="2099670"/>
    <lineage>
        <taxon>Bacteria</taxon>
        <taxon>Candidatus Dojkabacteria</taxon>
    </lineage>
</organism>
<evidence type="ECO:0000256" key="1">
    <source>
        <dbReference type="ARBA" id="ARBA00004141"/>
    </source>
</evidence>
<feature type="transmembrane region" description="Helical" evidence="7">
    <location>
        <begin position="196"/>
        <end position="218"/>
    </location>
</feature>
<keyword evidence="2" id="KW-0808">Transferase</keyword>
<keyword evidence="6" id="KW-0479">Metal-binding</keyword>
<comment type="caution">
    <text evidence="8">The sequence shown here is derived from an EMBL/GenBank/DDBJ whole genome shotgun (WGS) entry which is preliminary data.</text>
</comment>
<dbReference type="InterPro" id="IPR000715">
    <property type="entry name" value="Glycosyl_transferase_4"/>
</dbReference>
<feature type="transmembrane region" description="Helical" evidence="7">
    <location>
        <begin position="52"/>
        <end position="75"/>
    </location>
</feature>
<feature type="transmembrane region" description="Helical" evidence="7">
    <location>
        <begin position="166"/>
        <end position="184"/>
    </location>
</feature>
<dbReference type="PANTHER" id="PTHR22926">
    <property type="entry name" value="PHOSPHO-N-ACETYLMURAMOYL-PENTAPEPTIDE-TRANSFERASE"/>
    <property type="match status" value="1"/>
</dbReference>
<feature type="transmembrane region" description="Helical" evidence="7">
    <location>
        <begin position="284"/>
        <end position="300"/>
    </location>
</feature>
<evidence type="ECO:0000256" key="6">
    <source>
        <dbReference type="PIRSR" id="PIRSR600715-1"/>
    </source>
</evidence>
<feature type="transmembrane region" description="Helical" evidence="7">
    <location>
        <begin position="87"/>
        <end position="108"/>
    </location>
</feature>
<dbReference type="GO" id="GO:0016780">
    <property type="term" value="F:phosphotransferase activity, for other substituted phosphate groups"/>
    <property type="evidence" value="ECO:0007669"/>
    <property type="project" value="InterPro"/>
</dbReference>
<evidence type="ECO:0000313" key="9">
    <source>
        <dbReference type="Proteomes" id="UP000775877"/>
    </source>
</evidence>
<sequence>MGQTILYILSVSVASTLLSFAIAFPIIELLYKFKITRRLDFDFTTVIEKVNLKAGVPIMGGLIVVITVVFVNLLFNPENSSKNLLVLMFIFVLSALLGGFDDVLNIYGRERAKLRPLKRTIKLIMVHKDLSKRILLTLSLPWAAYKRFFYMLGSNPGKGIQAHEKIIIQSIAGFALGYAAYFLVPAEMQGLVHIPIADVFVDIGMLIIPFGWLTVVLMTNAVNLADGMDGLAASQLLFSYGGFLIISLFKEELWLTFLMATVIGSLISYLYFNVPPARFQMGDVGSLSLGALLAGVAFMVGEPLMLLIISFPFVITLLSTVIQGIGRRLLGRRIFKMAPIHYHFQMYNKWSEEKVVMRLALLGFFMMLFGLWIYFIDYYS</sequence>
<name>A0A955L1X7_9BACT</name>
<evidence type="ECO:0000313" key="8">
    <source>
        <dbReference type="EMBL" id="MCA9381380.1"/>
    </source>
</evidence>
<accession>A0A955L1X7</accession>
<dbReference type="GO" id="GO:0046872">
    <property type="term" value="F:metal ion binding"/>
    <property type="evidence" value="ECO:0007669"/>
    <property type="project" value="UniProtKB-KW"/>
</dbReference>
<feature type="transmembrane region" description="Helical" evidence="7">
    <location>
        <begin position="254"/>
        <end position="272"/>
    </location>
</feature>
<comment type="subcellular location">
    <subcellularLocation>
        <location evidence="1">Membrane</location>
        <topology evidence="1">Multi-pass membrane protein</topology>
    </subcellularLocation>
</comment>
<feature type="transmembrane region" description="Helical" evidence="7">
    <location>
        <begin position="355"/>
        <end position="375"/>
    </location>
</feature>
<reference evidence="8" key="1">
    <citation type="submission" date="2020-04" db="EMBL/GenBank/DDBJ databases">
        <authorList>
            <person name="Zhang T."/>
        </authorList>
    </citation>
    <scope>NUCLEOTIDE SEQUENCE</scope>
    <source>
        <strain evidence="8">HKST-UBA13</strain>
    </source>
</reference>
<dbReference type="GO" id="GO:0071555">
    <property type="term" value="P:cell wall organization"/>
    <property type="evidence" value="ECO:0007669"/>
    <property type="project" value="TreeGrafter"/>
</dbReference>
<proteinExistence type="predicted"/>
<dbReference type="Pfam" id="PF00953">
    <property type="entry name" value="Glycos_transf_4"/>
    <property type="match status" value="1"/>
</dbReference>
<dbReference type="EMBL" id="JAGQLJ010000090">
    <property type="protein sequence ID" value="MCA9381380.1"/>
    <property type="molecule type" value="Genomic_DNA"/>
</dbReference>
<dbReference type="GO" id="GO:0005886">
    <property type="term" value="C:plasma membrane"/>
    <property type="evidence" value="ECO:0007669"/>
    <property type="project" value="TreeGrafter"/>
</dbReference>
<keyword evidence="3 7" id="KW-0812">Transmembrane</keyword>
<keyword evidence="6" id="KW-0460">Magnesium</keyword>
<evidence type="ECO:0000256" key="5">
    <source>
        <dbReference type="ARBA" id="ARBA00023136"/>
    </source>
</evidence>
<feature type="binding site" evidence="6">
    <location>
        <position position="223"/>
    </location>
    <ligand>
        <name>Mg(2+)</name>
        <dbReference type="ChEBI" id="CHEBI:18420"/>
    </ligand>
</feature>
<evidence type="ECO:0000256" key="3">
    <source>
        <dbReference type="ARBA" id="ARBA00022692"/>
    </source>
</evidence>
<gene>
    <name evidence="8" type="ORF">KC678_03885</name>
</gene>
<evidence type="ECO:0000256" key="7">
    <source>
        <dbReference type="SAM" id="Phobius"/>
    </source>
</evidence>
<dbReference type="InterPro" id="IPR018480">
    <property type="entry name" value="PNAcMuramoyl-5peptid_Trfase_CS"/>
</dbReference>
<comment type="cofactor">
    <cofactor evidence="6">
        <name>Mg(2+)</name>
        <dbReference type="ChEBI" id="CHEBI:18420"/>
    </cofactor>
</comment>
<dbReference type="PANTHER" id="PTHR22926:SF5">
    <property type="entry name" value="PHOSPHO-N-ACETYLMURAMOYL-PENTAPEPTIDE-TRANSFERASE HOMOLOG"/>
    <property type="match status" value="1"/>
</dbReference>
<dbReference type="Proteomes" id="UP000775877">
    <property type="component" value="Unassembled WGS sequence"/>
</dbReference>
<dbReference type="AlphaFoldDB" id="A0A955L1X7"/>
<feature type="binding site" evidence="6">
    <location>
        <position position="283"/>
    </location>
    <ligand>
        <name>Mg(2+)</name>
        <dbReference type="ChEBI" id="CHEBI:18420"/>
    </ligand>
</feature>
<keyword evidence="4 7" id="KW-1133">Transmembrane helix</keyword>
<protein>
    <recommendedName>
        <fullName evidence="10">Phospho-N-acetylmuramoyl-pentapeptide-transferase</fullName>
    </recommendedName>
</protein>